<evidence type="ECO:0000256" key="1">
    <source>
        <dbReference type="SAM" id="Phobius"/>
    </source>
</evidence>
<keyword evidence="3" id="KW-1185">Reference proteome</keyword>
<feature type="transmembrane region" description="Helical" evidence="1">
    <location>
        <begin position="6"/>
        <end position="24"/>
    </location>
</feature>
<reference evidence="2" key="1">
    <citation type="submission" date="2022-04" db="EMBL/GenBank/DDBJ databases">
        <title>Mucilaginibacter sp. RS28 isolated from freshwater.</title>
        <authorList>
            <person name="Ko S.-R."/>
        </authorList>
    </citation>
    <scope>NUCLEOTIDE SEQUENCE</scope>
    <source>
        <strain evidence="2">RS28</strain>
    </source>
</reference>
<proteinExistence type="predicted"/>
<dbReference type="RefSeq" id="WP_245133245.1">
    <property type="nucleotide sequence ID" value="NZ_JALJEJ010000017.1"/>
</dbReference>
<dbReference type="Proteomes" id="UP001139450">
    <property type="component" value="Unassembled WGS sequence"/>
</dbReference>
<feature type="transmembrane region" description="Helical" evidence="1">
    <location>
        <begin position="118"/>
        <end position="137"/>
    </location>
</feature>
<keyword evidence="1" id="KW-0472">Membrane</keyword>
<sequence>MLFRAVHWVLFPFGLLLLVSLHYLQEGKISTMLYAVVFNVLFLLVQFLLVSVYFSLKHKQWVNLTRGMFNWGDIFFILVVACYLSTVNFIAFYISSLLVSLLAWLLVVRRYARNKNHIPLAGLQALFFVVLFAFSWIKPAFKLTDDSYLLNLLQP</sequence>
<protein>
    <submittedName>
        <fullName evidence="2">Uncharacterized protein</fullName>
    </submittedName>
</protein>
<evidence type="ECO:0000313" key="3">
    <source>
        <dbReference type="Proteomes" id="UP001139450"/>
    </source>
</evidence>
<organism evidence="2 3">
    <name type="scientific">Mucilaginibacter straminoryzae</name>
    <dbReference type="NCBI Taxonomy" id="2932774"/>
    <lineage>
        <taxon>Bacteria</taxon>
        <taxon>Pseudomonadati</taxon>
        <taxon>Bacteroidota</taxon>
        <taxon>Sphingobacteriia</taxon>
        <taxon>Sphingobacteriales</taxon>
        <taxon>Sphingobacteriaceae</taxon>
        <taxon>Mucilaginibacter</taxon>
    </lineage>
</organism>
<name>A0A9X2BDF6_9SPHI</name>
<evidence type="ECO:0000313" key="2">
    <source>
        <dbReference type="EMBL" id="MCJ8212042.1"/>
    </source>
</evidence>
<gene>
    <name evidence="2" type="ORF">MUY27_20160</name>
</gene>
<keyword evidence="1" id="KW-1133">Transmembrane helix</keyword>
<dbReference type="EMBL" id="JALJEJ010000017">
    <property type="protein sequence ID" value="MCJ8212042.1"/>
    <property type="molecule type" value="Genomic_DNA"/>
</dbReference>
<dbReference type="AlphaFoldDB" id="A0A9X2BDF6"/>
<accession>A0A9X2BDF6</accession>
<feature type="transmembrane region" description="Helical" evidence="1">
    <location>
        <begin position="74"/>
        <end position="106"/>
    </location>
</feature>
<comment type="caution">
    <text evidence="2">The sequence shown here is derived from an EMBL/GenBank/DDBJ whole genome shotgun (WGS) entry which is preliminary data.</text>
</comment>
<keyword evidence="1" id="KW-0812">Transmembrane</keyword>
<feature type="transmembrane region" description="Helical" evidence="1">
    <location>
        <begin position="31"/>
        <end position="54"/>
    </location>
</feature>